<dbReference type="AlphaFoldDB" id="A0A319BGF9"/>
<evidence type="ECO:0000313" key="2">
    <source>
        <dbReference type="EMBL" id="PYH71164.1"/>
    </source>
</evidence>
<accession>A0A319BGF9</accession>
<feature type="transmembrane region" description="Helical" evidence="1">
    <location>
        <begin position="6"/>
        <end position="23"/>
    </location>
</feature>
<gene>
    <name evidence="2" type="ORF">BO88DRAFT_246457</name>
</gene>
<protein>
    <submittedName>
        <fullName evidence="2">Uncharacterized protein</fullName>
    </submittedName>
</protein>
<keyword evidence="1" id="KW-0472">Membrane</keyword>
<evidence type="ECO:0000256" key="1">
    <source>
        <dbReference type="SAM" id="Phobius"/>
    </source>
</evidence>
<dbReference type="EMBL" id="KZ821619">
    <property type="protein sequence ID" value="PYH71164.1"/>
    <property type="molecule type" value="Genomic_DNA"/>
</dbReference>
<keyword evidence="1" id="KW-0812">Transmembrane</keyword>
<dbReference type="Proteomes" id="UP000248405">
    <property type="component" value="Unassembled WGS sequence"/>
</dbReference>
<keyword evidence="3" id="KW-1185">Reference proteome</keyword>
<reference evidence="2" key="1">
    <citation type="submission" date="2016-12" db="EMBL/GenBank/DDBJ databases">
        <title>The genomes of Aspergillus section Nigri reveals drivers in fungal speciation.</title>
        <authorList>
            <consortium name="DOE Joint Genome Institute"/>
            <person name="Vesth T.C."/>
            <person name="Nybo J."/>
            <person name="Theobald S."/>
            <person name="Brandl J."/>
            <person name="Frisvad J.C."/>
            <person name="Nielsen K.F."/>
            <person name="Lyhne E.K."/>
            <person name="Kogle M.E."/>
            <person name="Kuo A."/>
            <person name="Riley R."/>
            <person name="Clum A."/>
            <person name="Nolan M."/>
            <person name="Lipzen A."/>
            <person name="Salamov A."/>
            <person name="Henrissat B."/>
            <person name="Wiebenga A."/>
            <person name="De Vries R.P."/>
            <person name="Grigoriev I.V."/>
            <person name="Mortensen U.H."/>
            <person name="Andersen M.R."/>
            <person name="Baker S.E."/>
        </authorList>
    </citation>
    <scope>NUCLEOTIDE SEQUENCE [LARGE SCALE GENOMIC DNA]</scope>
    <source>
        <strain evidence="2">CBS 113365</strain>
    </source>
</reference>
<proteinExistence type="predicted"/>
<name>A0A319BGF9_ASPVC</name>
<dbReference type="GeneID" id="37206769"/>
<keyword evidence="1" id="KW-1133">Transmembrane helix</keyword>
<dbReference type="RefSeq" id="XP_025564958.1">
    <property type="nucleotide sequence ID" value="XM_025702177.1"/>
</dbReference>
<evidence type="ECO:0000313" key="3">
    <source>
        <dbReference type="Proteomes" id="UP000248405"/>
    </source>
</evidence>
<organism evidence="2 3">
    <name type="scientific">Aspergillus vadensis (strain CBS 113365 / IMI 142717 / IBT 24658)</name>
    <dbReference type="NCBI Taxonomy" id="1448311"/>
    <lineage>
        <taxon>Eukaryota</taxon>
        <taxon>Fungi</taxon>
        <taxon>Dikarya</taxon>
        <taxon>Ascomycota</taxon>
        <taxon>Pezizomycotina</taxon>
        <taxon>Eurotiomycetes</taxon>
        <taxon>Eurotiomycetidae</taxon>
        <taxon>Eurotiales</taxon>
        <taxon>Aspergillaceae</taxon>
        <taxon>Aspergillus</taxon>
        <taxon>Aspergillus subgen. Circumdati</taxon>
    </lineage>
</organism>
<sequence length="56" mass="6712">MRMDMGLQVNFFSVSFWVIFYFISIKKKFFSLSFSLFTSSHLSPSDFARTGFHWTR</sequence>